<dbReference type="InterPro" id="IPR005149">
    <property type="entry name" value="Tscrpt_reg_PadR_N"/>
</dbReference>
<dbReference type="InterPro" id="IPR036388">
    <property type="entry name" value="WH-like_DNA-bd_sf"/>
</dbReference>
<evidence type="ECO:0000259" key="1">
    <source>
        <dbReference type="Pfam" id="PF03551"/>
    </source>
</evidence>
<dbReference type="RefSeq" id="WP_155611860.1">
    <property type="nucleotide sequence ID" value="NZ_WNZW01000006.1"/>
</dbReference>
<protein>
    <submittedName>
        <fullName evidence="2">PadR family transcriptional regulator</fullName>
    </submittedName>
</protein>
<evidence type="ECO:0000313" key="3">
    <source>
        <dbReference type="Proteomes" id="UP000447876"/>
    </source>
</evidence>
<dbReference type="EMBL" id="WNZW01000006">
    <property type="protein sequence ID" value="MUG46476.1"/>
    <property type="molecule type" value="Genomic_DNA"/>
</dbReference>
<dbReference type="SUPFAM" id="SSF46785">
    <property type="entry name" value="Winged helix' DNA-binding domain"/>
    <property type="match status" value="1"/>
</dbReference>
<dbReference type="Gene3D" id="1.10.10.10">
    <property type="entry name" value="Winged helix-like DNA-binding domain superfamily/Winged helix DNA-binding domain"/>
    <property type="match status" value="1"/>
</dbReference>
<dbReference type="PANTHER" id="PTHR33169">
    <property type="entry name" value="PADR-FAMILY TRANSCRIPTIONAL REGULATOR"/>
    <property type="match status" value="1"/>
</dbReference>
<proteinExistence type="predicted"/>
<dbReference type="InterPro" id="IPR036390">
    <property type="entry name" value="WH_DNA-bd_sf"/>
</dbReference>
<accession>A0A7X2Z2W5</accession>
<dbReference type="OrthoDB" id="9791785at2"/>
<sequence length="115" mass="12847">MTTYSQMLKGILEGCILALMESKEVYGYELTTLLEQSGLSFVSEGSIYPLLLRMQKEGLICGELRQDGVSGGPPRKYYRLTDEGVQSLRQFRKSWDGLRQSVDHVLTKGAGGHED</sequence>
<organism evidence="2 3">
    <name type="scientific">Paenibacillus woosongensis</name>
    <dbReference type="NCBI Taxonomy" id="307580"/>
    <lineage>
        <taxon>Bacteria</taxon>
        <taxon>Bacillati</taxon>
        <taxon>Bacillota</taxon>
        <taxon>Bacilli</taxon>
        <taxon>Bacillales</taxon>
        <taxon>Paenibacillaceae</taxon>
        <taxon>Paenibacillus</taxon>
    </lineage>
</organism>
<comment type="caution">
    <text evidence="2">The sequence shown here is derived from an EMBL/GenBank/DDBJ whole genome shotgun (WGS) entry which is preliminary data.</text>
</comment>
<dbReference type="InterPro" id="IPR052509">
    <property type="entry name" value="Metal_resp_DNA-bind_regulator"/>
</dbReference>
<reference evidence="2 3" key="1">
    <citation type="submission" date="2019-11" db="EMBL/GenBank/DDBJ databases">
        <title>Draft genome sequences of five Paenibacillus species of dairy origin.</title>
        <authorList>
            <person name="Olajide A.M."/>
            <person name="Chen S."/>
            <person name="Lapointe G."/>
        </authorList>
    </citation>
    <scope>NUCLEOTIDE SEQUENCE [LARGE SCALE GENOMIC DNA]</scope>
    <source>
        <strain evidence="2 3">12CR55</strain>
    </source>
</reference>
<feature type="domain" description="Transcription regulator PadR N-terminal" evidence="1">
    <location>
        <begin position="16"/>
        <end position="89"/>
    </location>
</feature>
<evidence type="ECO:0000313" key="2">
    <source>
        <dbReference type="EMBL" id="MUG46476.1"/>
    </source>
</evidence>
<dbReference type="Pfam" id="PF03551">
    <property type="entry name" value="PadR"/>
    <property type="match status" value="1"/>
</dbReference>
<dbReference type="Proteomes" id="UP000447876">
    <property type="component" value="Unassembled WGS sequence"/>
</dbReference>
<name>A0A7X2Z2W5_9BACL</name>
<dbReference type="AlphaFoldDB" id="A0A7X2Z2W5"/>
<gene>
    <name evidence="2" type="ORF">GNP95_15930</name>
</gene>
<dbReference type="PANTHER" id="PTHR33169:SF14">
    <property type="entry name" value="TRANSCRIPTIONAL REGULATOR RV3488"/>
    <property type="match status" value="1"/>
</dbReference>